<dbReference type="InterPro" id="IPR028087">
    <property type="entry name" value="Tad_N"/>
</dbReference>
<dbReference type="EMBL" id="PRKW01000004">
    <property type="protein sequence ID" value="PPB49294.1"/>
    <property type="molecule type" value="Genomic_DNA"/>
</dbReference>
<protein>
    <submittedName>
        <fullName evidence="3">Pilus assembly protein TadG</fullName>
    </submittedName>
</protein>
<evidence type="ECO:0000313" key="3">
    <source>
        <dbReference type="EMBL" id="PPB49294.1"/>
    </source>
</evidence>
<keyword evidence="1" id="KW-0812">Transmembrane</keyword>
<feature type="domain" description="Putative Flp pilus-assembly TadG-like N-terminal" evidence="2">
    <location>
        <begin position="14"/>
        <end position="60"/>
    </location>
</feature>
<keyword evidence="4" id="KW-1185">Reference proteome</keyword>
<dbReference type="RefSeq" id="WP_104121724.1">
    <property type="nucleotide sequence ID" value="NZ_PRKW01000004.1"/>
</dbReference>
<organism evidence="3 4">
    <name type="scientific">Arthrobacter pityocampae</name>
    <dbReference type="NCBI Taxonomy" id="547334"/>
    <lineage>
        <taxon>Bacteria</taxon>
        <taxon>Bacillati</taxon>
        <taxon>Actinomycetota</taxon>
        <taxon>Actinomycetes</taxon>
        <taxon>Micrococcales</taxon>
        <taxon>Micrococcaceae</taxon>
        <taxon>Arthrobacter</taxon>
    </lineage>
</organism>
<evidence type="ECO:0000259" key="2">
    <source>
        <dbReference type="Pfam" id="PF13400"/>
    </source>
</evidence>
<comment type="caution">
    <text evidence="3">The sequence shown here is derived from an EMBL/GenBank/DDBJ whole genome shotgun (WGS) entry which is preliminary data.</text>
</comment>
<keyword evidence="1" id="KW-0472">Membrane</keyword>
<dbReference type="OrthoDB" id="5187898at2"/>
<keyword evidence="1" id="KW-1133">Transmembrane helix</keyword>
<evidence type="ECO:0000313" key="4">
    <source>
        <dbReference type="Proteomes" id="UP000239297"/>
    </source>
</evidence>
<reference evidence="3 4" key="1">
    <citation type="journal article" date="2014" name="Int. J. Syst. Evol. Microbiol.">
        <title>Arthrobacter pityocampae sp. nov., isolated from Thaumetopoea pityocampa (Lep., Thaumetopoeidae).</title>
        <authorList>
            <person name="Ince I.A."/>
            <person name="Demirbag Z."/>
            <person name="Kati H."/>
        </authorList>
    </citation>
    <scope>NUCLEOTIDE SEQUENCE [LARGE SCALE GENOMIC DNA]</scope>
    <source>
        <strain evidence="3 4">Tp2</strain>
    </source>
</reference>
<dbReference type="AlphaFoldDB" id="A0A2S5IXM4"/>
<feature type="transmembrane region" description="Helical" evidence="1">
    <location>
        <begin position="15"/>
        <end position="41"/>
    </location>
</feature>
<proteinExistence type="predicted"/>
<accession>A0A2S5IXM4</accession>
<evidence type="ECO:0000256" key="1">
    <source>
        <dbReference type="SAM" id="Phobius"/>
    </source>
</evidence>
<dbReference type="Pfam" id="PF13400">
    <property type="entry name" value="Tad"/>
    <property type="match status" value="1"/>
</dbReference>
<name>A0A2S5IXM4_9MICC</name>
<gene>
    <name evidence="3" type="ORF">C4K88_09080</name>
</gene>
<sequence>MKQDIARQRRDERGAISVIVALTMVVLLGFAAVAIDVGMVYAERAQLQNGADAASIATAQECALMATDVDCTGIPVIARSLVNSNALDDRSNIKDFVINRSTRKVTVITGALKNGQAPNHVSLIFAKTFGITSTEVNASSTAEWGSPVSGPAPFPITFSECELKDGPGWQVVEYRKKSDGTPACAGGPPGGFGSLDHVSGKCEAIIDISKAASGSNTGNNGAPLYCTSLLTEWRTKIEAGTPPIGLFPIYDKVTDSGSNGVYHLIGFAAFEVHGWKLKQEGSSGFPDSFRDNYYPGYKCSSVKCVGIIGRFVKMVSLDDAYTLGAFNPTMGTAVVRLTLEKATP</sequence>
<dbReference type="Proteomes" id="UP000239297">
    <property type="component" value="Unassembled WGS sequence"/>
</dbReference>